<reference evidence="5" key="1">
    <citation type="submission" date="2021-01" db="EMBL/GenBank/DDBJ databases">
        <authorList>
            <person name="Corre E."/>
            <person name="Pelletier E."/>
            <person name="Niang G."/>
            <person name="Scheremetjew M."/>
            <person name="Finn R."/>
            <person name="Kale V."/>
            <person name="Holt S."/>
            <person name="Cochrane G."/>
            <person name="Meng A."/>
            <person name="Brown T."/>
            <person name="Cohen L."/>
        </authorList>
    </citation>
    <scope>NUCLEOTIDE SEQUENCE</scope>
    <source>
        <strain evidence="5">CCMP494</strain>
    </source>
</reference>
<evidence type="ECO:0000313" key="5">
    <source>
        <dbReference type="EMBL" id="CAD8593701.1"/>
    </source>
</evidence>
<comment type="subcellular location">
    <subcellularLocation>
        <location evidence="1">Cytoplasm</location>
    </subcellularLocation>
</comment>
<dbReference type="GO" id="GO:0007018">
    <property type="term" value="P:microtubule-based movement"/>
    <property type="evidence" value="ECO:0007669"/>
    <property type="project" value="TreeGrafter"/>
</dbReference>
<gene>
    <name evidence="5" type="ORF">MSP1404_LOCUS11105</name>
</gene>
<dbReference type="GO" id="GO:0005737">
    <property type="term" value="C:cytoplasm"/>
    <property type="evidence" value="ECO:0007669"/>
    <property type="project" value="UniProtKB-SubCell"/>
</dbReference>
<keyword evidence="3" id="KW-0677">Repeat</keyword>
<evidence type="ECO:0000256" key="3">
    <source>
        <dbReference type="ARBA" id="ARBA00022737"/>
    </source>
</evidence>
<accession>A0A7S0PUH4</accession>
<dbReference type="GO" id="GO:0019894">
    <property type="term" value="F:kinesin binding"/>
    <property type="evidence" value="ECO:0007669"/>
    <property type="project" value="TreeGrafter"/>
</dbReference>
<keyword evidence="2" id="KW-0963">Cytoplasm</keyword>
<dbReference type="InterPro" id="IPR011990">
    <property type="entry name" value="TPR-like_helical_dom_sf"/>
</dbReference>
<dbReference type="EMBL" id="HBEV01014257">
    <property type="protein sequence ID" value="CAD8593701.1"/>
    <property type="molecule type" value="Transcribed_RNA"/>
</dbReference>
<protein>
    <submittedName>
        <fullName evidence="5">Uncharacterized protein</fullName>
    </submittedName>
</protein>
<dbReference type="PANTHER" id="PTHR45783:SF3">
    <property type="entry name" value="KINESIN LIGHT CHAIN"/>
    <property type="match status" value="1"/>
</dbReference>
<keyword evidence="4" id="KW-0802">TPR repeat</keyword>
<dbReference type="SUPFAM" id="SSF48452">
    <property type="entry name" value="TPR-like"/>
    <property type="match status" value="1"/>
</dbReference>
<dbReference type="GO" id="GO:0005871">
    <property type="term" value="C:kinesin complex"/>
    <property type="evidence" value="ECO:0007669"/>
    <property type="project" value="InterPro"/>
</dbReference>
<evidence type="ECO:0000256" key="4">
    <source>
        <dbReference type="ARBA" id="ARBA00022803"/>
    </source>
</evidence>
<dbReference type="InterPro" id="IPR002151">
    <property type="entry name" value="Kinesin_light"/>
</dbReference>
<evidence type="ECO:0000256" key="1">
    <source>
        <dbReference type="ARBA" id="ARBA00004496"/>
    </source>
</evidence>
<dbReference type="PANTHER" id="PTHR45783">
    <property type="entry name" value="KINESIN LIGHT CHAIN"/>
    <property type="match status" value="1"/>
</dbReference>
<dbReference type="Gene3D" id="1.25.40.10">
    <property type="entry name" value="Tetratricopeptide repeat domain"/>
    <property type="match status" value="1"/>
</dbReference>
<dbReference type="AlphaFoldDB" id="A0A7S0PUH4"/>
<name>A0A7S0PUH4_MICPS</name>
<evidence type="ECO:0000256" key="2">
    <source>
        <dbReference type="ARBA" id="ARBA00022490"/>
    </source>
</evidence>
<sequence length="205" mass="22882">MCGDGGVDKFLKYGESRQKPPAHPCEKSLLPSIMIDICCFGGNVTRAERVKSLGPEGRKLLAEIEQAERELKAVEAGIPGGASSLDPALYNPVFNLASLYDAVGWFEKELPLQQRCVRIVEKDLGDGHLHTSQAHLNLGCCYRELGIKEEEAERHIRKCLDIRIKEVGKDHDLTKHAQEVYDLGPKRRRGILASAPSRRWGRTKI</sequence>
<organism evidence="5">
    <name type="scientific">Micromonas pusilla</name>
    <name type="common">Picoplanktonic green alga</name>
    <name type="synonym">Chromulina pusilla</name>
    <dbReference type="NCBI Taxonomy" id="38833"/>
    <lineage>
        <taxon>Eukaryota</taxon>
        <taxon>Viridiplantae</taxon>
        <taxon>Chlorophyta</taxon>
        <taxon>Mamiellophyceae</taxon>
        <taxon>Mamiellales</taxon>
        <taxon>Mamiellaceae</taxon>
        <taxon>Micromonas</taxon>
    </lineage>
</organism>
<proteinExistence type="predicted"/>